<dbReference type="GO" id="GO:0046872">
    <property type="term" value="F:metal ion binding"/>
    <property type="evidence" value="ECO:0007669"/>
    <property type="project" value="UniProtKB-KW"/>
</dbReference>
<dbReference type="EMBL" id="JAERUA010000019">
    <property type="protein sequence ID" value="KAI1886823.1"/>
    <property type="molecule type" value="Genomic_DNA"/>
</dbReference>
<evidence type="ECO:0000313" key="8">
    <source>
        <dbReference type="Proteomes" id="UP000829720"/>
    </source>
</evidence>
<evidence type="ECO:0000259" key="5">
    <source>
        <dbReference type="PROSITE" id="PS50214"/>
    </source>
</evidence>
<dbReference type="InterPro" id="IPR034027">
    <property type="entry name" value="Reprolysin_adamalysin"/>
</dbReference>
<feature type="chain" id="PRO_5035871409" evidence="4">
    <location>
        <begin position="22"/>
        <end position="575"/>
    </location>
</feature>
<dbReference type="Pfam" id="PF01562">
    <property type="entry name" value="Pep_M12B_propep"/>
    <property type="match status" value="1"/>
</dbReference>
<dbReference type="SUPFAM" id="SSF57552">
    <property type="entry name" value="Blood coagulation inhibitor (disintegrin)"/>
    <property type="match status" value="1"/>
</dbReference>
<dbReference type="GO" id="GO:0050839">
    <property type="term" value="F:cell adhesion molecule binding"/>
    <property type="evidence" value="ECO:0007669"/>
    <property type="project" value="TreeGrafter"/>
</dbReference>
<dbReference type="PROSITE" id="PS00427">
    <property type="entry name" value="DISINTEGRIN_1"/>
    <property type="match status" value="1"/>
</dbReference>
<evidence type="ECO:0000313" key="7">
    <source>
        <dbReference type="EMBL" id="KAI1886823.1"/>
    </source>
</evidence>
<feature type="disulfide bond" evidence="2">
    <location>
        <begin position="462"/>
        <end position="482"/>
    </location>
</feature>
<protein>
    <submittedName>
        <fullName evidence="7">Uncharacterized protein</fullName>
    </submittedName>
</protein>
<feature type="domain" description="Disintegrin" evidence="5">
    <location>
        <begin position="404"/>
        <end position="490"/>
    </location>
</feature>
<sequence>MRCISLFPCLMFMLSWGSVRTLPHVKDYDIIRPERFTGRAKRSLSPEQEYPEELQYALTIDGNKHEIHLEKNRILIGKNYTEIYYLDNGTEVTTSPNYGDHCYYHGHIPDIKDSSVSVGICSGIRGFLRAEQQVYLIEPLDGSVDGDHAVYRQEHLTFQRSSCGNSNESFYDQKPSFSGLHNPNSATSKFLFDGKKRFVELFIVVDNAEYKFFGRSMEKIKARVLEVANHVDKVYRPLNIRVMLIGLEVWSHRDQIDVSDNADDTLTRFLKWRQDTLINKAHHDNAQLITGIDFVGDTVGLAPTSGMCTGMSGAVNQDHNINAIGVASTMAHEMGHNLGMSHDHPVCACGPSMSNTNCIMSSTVGSVFPEAFSKCSRDDLGTFLENNNPSCLLKTQQTHMIFGGPVCGNAFLELGEECDCGTEKECRNPCCNATTCRLTKDAQCAEGECCEKCRFKQTGSVCRESANECDLAEYCSGETAQCPEDVFRMNGLSCNFDQGYCYNGQCPSYSQHCIKLWGSGAQVGEDRCFRENMYGKKHAYCKKTRFGYDACTQQNMKCGKIFCTEGKIFPLPGKR</sequence>
<evidence type="ECO:0000256" key="2">
    <source>
        <dbReference type="PROSITE-ProRule" id="PRU00068"/>
    </source>
</evidence>
<keyword evidence="4" id="KW-0732">Signal</keyword>
<dbReference type="FunFam" id="4.10.70.10:FF:000001">
    <property type="entry name" value="Disintegrin and metalloproteinase domain-containing protein 22"/>
    <property type="match status" value="1"/>
</dbReference>
<feature type="active site" evidence="3">
    <location>
        <position position="333"/>
    </location>
</feature>
<dbReference type="GO" id="GO:0022407">
    <property type="term" value="P:regulation of cell-cell adhesion"/>
    <property type="evidence" value="ECO:0007669"/>
    <property type="project" value="TreeGrafter"/>
</dbReference>
<dbReference type="InterPro" id="IPR024079">
    <property type="entry name" value="MetalloPept_cat_dom_sf"/>
</dbReference>
<dbReference type="GO" id="GO:0002693">
    <property type="term" value="P:positive regulation of cellular extravasation"/>
    <property type="evidence" value="ECO:0007669"/>
    <property type="project" value="TreeGrafter"/>
</dbReference>
<dbReference type="SMART" id="SM00608">
    <property type="entry name" value="ACR"/>
    <property type="match status" value="1"/>
</dbReference>
<accession>A0A8T3CNW9</accession>
<dbReference type="InterPro" id="IPR002870">
    <property type="entry name" value="Peptidase_M12B_N"/>
</dbReference>
<dbReference type="PROSITE" id="PS50214">
    <property type="entry name" value="DISINTEGRIN_2"/>
    <property type="match status" value="1"/>
</dbReference>
<feature type="signal peptide" evidence="4">
    <location>
        <begin position="1"/>
        <end position="21"/>
    </location>
</feature>
<organism evidence="7 8">
    <name type="scientific">Albula goreensis</name>
    <dbReference type="NCBI Taxonomy" id="1534307"/>
    <lineage>
        <taxon>Eukaryota</taxon>
        <taxon>Metazoa</taxon>
        <taxon>Chordata</taxon>
        <taxon>Craniata</taxon>
        <taxon>Vertebrata</taxon>
        <taxon>Euteleostomi</taxon>
        <taxon>Actinopterygii</taxon>
        <taxon>Neopterygii</taxon>
        <taxon>Teleostei</taxon>
        <taxon>Albuliformes</taxon>
        <taxon>Albulidae</taxon>
        <taxon>Albula</taxon>
    </lineage>
</organism>
<dbReference type="InterPro" id="IPR006586">
    <property type="entry name" value="ADAM_Cys-rich"/>
</dbReference>
<dbReference type="Gene3D" id="4.10.70.10">
    <property type="entry name" value="Disintegrin domain"/>
    <property type="match status" value="1"/>
</dbReference>
<dbReference type="PROSITE" id="PS50215">
    <property type="entry name" value="ADAM_MEPRO"/>
    <property type="match status" value="1"/>
</dbReference>
<dbReference type="PRINTS" id="PR00289">
    <property type="entry name" value="DISINTEGRIN"/>
</dbReference>
<reference evidence="7" key="1">
    <citation type="submission" date="2021-01" db="EMBL/GenBank/DDBJ databases">
        <authorList>
            <person name="Zahm M."/>
            <person name="Roques C."/>
            <person name="Cabau C."/>
            <person name="Klopp C."/>
            <person name="Donnadieu C."/>
            <person name="Jouanno E."/>
            <person name="Lampietro C."/>
            <person name="Louis A."/>
            <person name="Herpin A."/>
            <person name="Echchiki A."/>
            <person name="Berthelot C."/>
            <person name="Parey E."/>
            <person name="Roest-Crollius H."/>
            <person name="Braasch I."/>
            <person name="Postlethwait J."/>
            <person name="Bobe J."/>
            <person name="Montfort J."/>
            <person name="Bouchez O."/>
            <person name="Begum T."/>
            <person name="Mejri S."/>
            <person name="Adams A."/>
            <person name="Chen W.-J."/>
            <person name="Guiguen Y."/>
        </authorList>
    </citation>
    <scope>NUCLEOTIDE SEQUENCE</scope>
    <source>
        <tissue evidence="7">Blood</tissue>
    </source>
</reference>
<keyword evidence="8" id="KW-1185">Reference proteome</keyword>
<evidence type="ECO:0000259" key="6">
    <source>
        <dbReference type="PROSITE" id="PS50215"/>
    </source>
</evidence>
<feature type="binding site" evidence="3">
    <location>
        <position position="332"/>
    </location>
    <ligand>
        <name>Zn(2+)</name>
        <dbReference type="ChEBI" id="CHEBI:29105"/>
        <note>catalytic</note>
    </ligand>
</feature>
<dbReference type="GO" id="GO:0051044">
    <property type="term" value="P:positive regulation of membrane protein ectodomain proteolysis"/>
    <property type="evidence" value="ECO:0007669"/>
    <property type="project" value="TreeGrafter"/>
</dbReference>
<dbReference type="Pfam" id="PF01421">
    <property type="entry name" value="Reprolysin"/>
    <property type="match status" value="1"/>
</dbReference>
<dbReference type="AlphaFoldDB" id="A0A8T3CNW9"/>
<dbReference type="GO" id="GO:0006954">
    <property type="term" value="P:inflammatory response"/>
    <property type="evidence" value="ECO:0007669"/>
    <property type="project" value="TreeGrafter"/>
</dbReference>
<dbReference type="Gene3D" id="3.40.390.10">
    <property type="entry name" value="Collagenase (Catalytic Domain)"/>
    <property type="match status" value="1"/>
</dbReference>
<dbReference type="Pfam" id="PF00200">
    <property type="entry name" value="Disintegrin"/>
    <property type="match status" value="1"/>
</dbReference>
<dbReference type="SMART" id="SM00050">
    <property type="entry name" value="DISIN"/>
    <property type="match status" value="1"/>
</dbReference>
<feature type="domain" description="Peptidase M12B" evidence="6">
    <location>
        <begin position="197"/>
        <end position="396"/>
    </location>
</feature>
<feature type="binding site" evidence="3">
    <location>
        <position position="342"/>
    </location>
    <ligand>
        <name>Zn(2+)</name>
        <dbReference type="ChEBI" id="CHEBI:29105"/>
        <note>catalytic</note>
    </ligand>
</feature>
<proteinExistence type="predicted"/>
<evidence type="ECO:0000256" key="1">
    <source>
        <dbReference type="ARBA" id="ARBA00023157"/>
    </source>
</evidence>
<dbReference type="GO" id="GO:0006508">
    <property type="term" value="P:proteolysis"/>
    <property type="evidence" value="ECO:0007669"/>
    <property type="project" value="InterPro"/>
</dbReference>
<keyword evidence="1 2" id="KW-1015">Disulfide bond</keyword>
<dbReference type="OrthoDB" id="5951731at2759"/>
<dbReference type="CDD" id="cd04269">
    <property type="entry name" value="ZnMc_adamalysin_II_like"/>
    <property type="match status" value="1"/>
</dbReference>
<keyword evidence="3" id="KW-0862">Zinc</keyword>
<dbReference type="InterPro" id="IPR018358">
    <property type="entry name" value="Disintegrin_CS"/>
</dbReference>
<dbReference type="SUPFAM" id="SSF55486">
    <property type="entry name" value="Metalloproteases ('zincins'), catalytic domain"/>
    <property type="match status" value="1"/>
</dbReference>
<dbReference type="PANTHER" id="PTHR11905:SF20">
    <property type="entry name" value="DISINTEGRIN AND METALLOPROTEINASE DOMAIN-CONTAINING PROTEIN 8"/>
    <property type="match status" value="1"/>
</dbReference>
<evidence type="ECO:0000256" key="4">
    <source>
        <dbReference type="SAM" id="SignalP"/>
    </source>
</evidence>
<dbReference type="Proteomes" id="UP000829720">
    <property type="component" value="Unassembled WGS sequence"/>
</dbReference>
<gene>
    <name evidence="7" type="ORF">AGOR_G00199770</name>
</gene>
<dbReference type="GO" id="GO:0004222">
    <property type="term" value="F:metalloendopeptidase activity"/>
    <property type="evidence" value="ECO:0007669"/>
    <property type="project" value="InterPro"/>
</dbReference>
<dbReference type="FunFam" id="3.40.390.10:FF:000002">
    <property type="entry name" value="Disintegrin and metalloproteinase domain-containing protein 22"/>
    <property type="match status" value="1"/>
</dbReference>
<comment type="caution">
    <text evidence="3">Lacks conserved residue(s) required for the propagation of feature annotation.</text>
</comment>
<dbReference type="InterPro" id="IPR001590">
    <property type="entry name" value="Peptidase_M12B"/>
</dbReference>
<feature type="binding site" evidence="3">
    <location>
        <position position="336"/>
    </location>
    <ligand>
        <name>Zn(2+)</name>
        <dbReference type="ChEBI" id="CHEBI:29105"/>
        <note>catalytic</note>
    </ligand>
</feature>
<keyword evidence="3" id="KW-0479">Metal-binding</keyword>
<dbReference type="InterPro" id="IPR001762">
    <property type="entry name" value="Disintegrin_dom"/>
</dbReference>
<dbReference type="Pfam" id="PF08516">
    <property type="entry name" value="ADAM_CR"/>
    <property type="match status" value="1"/>
</dbReference>
<dbReference type="PANTHER" id="PTHR11905">
    <property type="entry name" value="ADAM A DISINTEGRIN AND METALLOPROTEASE DOMAIN"/>
    <property type="match status" value="1"/>
</dbReference>
<dbReference type="InterPro" id="IPR036436">
    <property type="entry name" value="Disintegrin_dom_sf"/>
</dbReference>
<name>A0A8T3CNW9_9TELE</name>
<comment type="caution">
    <text evidence="7">The sequence shown here is derived from an EMBL/GenBank/DDBJ whole genome shotgun (WGS) entry which is preliminary data.</text>
</comment>
<evidence type="ECO:0000256" key="3">
    <source>
        <dbReference type="PROSITE-ProRule" id="PRU00276"/>
    </source>
</evidence>